<dbReference type="Gene3D" id="2.60.34.10">
    <property type="entry name" value="Substrate Binding Domain Of DNAk, Chain A, domain 1"/>
    <property type="match status" value="1"/>
</dbReference>
<comment type="similarity">
    <text evidence="3">Belongs to the heat shock protein 70 family.</text>
</comment>
<dbReference type="FunFam" id="3.90.640.10:FF:000003">
    <property type="entry name" value="Molecular chaperone DnaK"/>
    <property type="match status" value="1"/>
</dbReference>
<evidence type="ECO:0000313" key="4">
    <source>
        <dbReference type="EMBL" id="KRX06870.1"/>
    </source>
</evidence>
<evidence type="ECO:0000256" key="2">
    <source>
        <dbReference type="ARBA" id="ARBA00022840"/>
    </source>
</evidence>
<dbReference type="Gene3D" id="3.30.420.40">
    <property type="match status" value="2"/>
</dbReference>
<dbReference type="Proteomes" id="UP000054937">
    <property type="component" value="Unassembled WGS sequence"/>
</dbReference>
<name>A0A0V0QXD3_PSEPJ</name>
<dbReference type="GO" id="GO:0005524">
    <property type="term" value="F:ATP binding"/>
    <property type="evidence" value="ECO:0007669"/>
    <property type="project" value="UniProtKB-KW"/>
</dbReference>
<dbReference type="PANTHER" id="PTHR19375">
    <property type="entry name" value="HEAT SHOCK PROTEIN 70KDA"/>
    <property type="match status" value="1"/>
</dbReference>
<dbReference type="InterPro" id="IPR013126">
    <property type="entry name" value="Hsp_70_fam"/>
</dbReference>
<dbReference type="Gene3D" id="3.90.640.10">
    <property type="entry name" value="Actin, Chain A, domain 4"/>
    <property type="match status" value="1"/>
</dbReference>
<protein>
    <recommendedName>
        <fullName evidence="6">Heat shock protein 70 family</fullName>
    </recommendedName>
</protein>
<dbReference type="Pfam" id="PF00012">
    <property type="entry name" value="HSP70"/>
    <property type="match status" value="2"/>
</dbReference>
<dbReference type="InterPro" id="IPR029047">
    <property type="entry name" value="HSP70_peptide-bd_sf"/>
</dbReference>
<dbReference type="SUPFAM" id="SSF100920">
    <property type="entry name" value="Heat shock protein 70kD (HSP70), peptide-binding domain"/>
    <property type="match status" value="1"/>
</dbReference>
<proteinExistence type="inferred from homology"/>
<evidence type="ECO:0000256" key="1">
    <source>
        <dbReference type="ARBA" id="ARBA00022741"/>
    </source>
</evidence>
<dbReference type="InParanoid" id="A0A0V0QXD3"/>
<sequence>MEEKNKDIAVGINFGLSNTSCVVQKNYCEVVVPNEQGNKVTPNYIQFTNDSIIIGEQAKENFHKDPSNTVYDIQILLGQKFLYKQIQDEIKNWSFQINPVEDKKIDYLPQNQTLQYQQQYEKYLQQQDLQISVKYKGEKKNYYSEDLAALIFQNIKKNTEQFLNQQIKNVVITVPINFNDKQRKAIKDACLLAQLNLLRIINEPTAASIAYEIEKNQYKNQEIMKVLVFDLGCKTFNLTVLNIEEGIYEIVANQQTKLGGYDFDKKLFEFFVSEYLQNDLIKNPSFKQKLLNLCEKAKIQLSINVQTSIEFDYLSDAEEFIITISRAKFEKICLELFKDINKKLESCLKEAKISKCEIDEIVLVGGSSKIPKIQKLIEENFPNKKIHNTLDPQEVIAIGAAKQAGILLQTNNEYHLCNCFFDICPLSIGIESVSGKYLPLIPRNTYIPVKKTFIFKTSSDLQKNLKLNFYEGERNIAKQNLFLDFLEYKDIPPETKGFHRFQVTLEIDTNTILKITVKPLTFNGKTQELIIENDKFIPNNDKIQEMIIEAEQYLKQDKIEKQKQDAQKELETLTTFIKNCAHQQNVMSLISQEEFQKLVLIVSQINETIQNHPQLDLLEINQKLQEFQDQSNPILTKICGQTYIQYKYHIKKQDHNEYIKQQQLQQTIPLIDEVD</sequence>
<dbReference type="AlphaFoldDB" id="A0A0V0QXD3"/>
<dbReference type="GO" id="GO:0140662">
    <property type="term" value="F:ATP-dependent protein folding chaperone"/>
    <property type="evidence" value="ECO:0007669"/>
    <property type="project" value="InterPro"/>
</dbReference>
<dbReference type="InterPro" id="IPR018181">
    <property type="entry name" value="Heat_shock_70_CS"/>
</dbReference>
<dbReference type="Gene3D" id="3.30.30.30">
    <property type="match status" value="1"/>
</dbReference>
<dbReference type="OrthoDB" id="2401965at2759"/>
<dbReference type="InterPro" id="IPR029048">
    <property type="entry name" value="HSP70_C_sf"/>
</dbReference>
<dbReference type="PROSITE" id="PS01036">
    <property type="entry name" value="HSP70_3"/>
    <property type="match status" value="1"/>
</dbReference>
<organism evidence="4 5">
    <name type="scientific">Pseudocohnilembus persalinus</name>
    <name type="common">Ciliate</name>
    <dbReference type="NCBI Taxonomy" id="266149"/>
    <lineage>
        <taxon>Eukaryota</taxon>
        <taxon>Sar</taxon>
        <taxon>Alveolata</taxon>
        <taxon>Ciliophora</taxon>
        <taxon>Intramacronucleata</taxon>
        <taxon>Oligohymenophorea</taxon>
        <taxon>Scuticociliatia</taxon>
        <taxon>Philasterida</taxon>
        <taxon>Pseudocohnilembidae</taxon>
        <taxon>Pseudocohnilembus</taxon>
    </lineage>
</organism>
<dbReference type="PRINTS" id="PR00301">
    <property type="entry name" value="HEATSHOCK70"/>
</dbReference>
<keyword evidence="1 3" id="KW-0547">Nucleotide-binding</keyword>
<dbReference type="SUPFAM" id="SSF53067">
    <property type="entry name" value="Actin-like ATPase domain"/>
    <property type="match status" value="2"/>
</dbReference>
<dbReference type="SUPFAM" id="SSF100934">
    <property type="entry name" value="Heat shock protein 70kD (HSP70), C-terminal subdomain"/>
    <property type="match status" value="1"/>
</dbReference>
<dbReference type="Gene3D" id="1.20.1270.10">
    <property type="match status" value="1"/>
</dbReference>
<accession>A0A0V0QXD3</accession>
<keyword evidence="5" id="KW-1185">Reference proteome</keyword>
<dbReference type="InterPro" id="IPR043129">
    <property type="entry name" value="ATPase_NBD"/>
</dbReference>
<keyword evidence="2 3" id="KW-0067">ATP-binding</keyword>
<dbReference type="EMBL" id="LDAU01000091">
    <property type="protein sequence ID" value="KRX06870.1"/>
    <property type="molecule type" value="Genomic_DNA"/>
</dbReference>
<reference evidence="4 5" key="1">
    <citation type="journal article" date="2015" name="Sci. Rep.">
        <title>Genome of the facultative scuticociliatosis pathogen Pseudocohnilembus persalinus provides insight into its virulence through horizontal gene transfer.</title>
        <authorList>
            <person name="Xiong J."/>
            <person name="Wang G."/>
            <person name="Cheng J."/>
            <person name="Tian M."/>
            <person name="Pan X."/>
            <person name="Warren A."/>
            <person name="Jiang C."/>
            <person name="Yuan D."/>
            <person name="Miao W."/>
        </authorList>
    </citation>
    <scope>NUCLEOTIDE SEQUENCE [LARGE SCALE GENOMIC DNA]</scope>
    <source>
        <strain evidence="4">36N120E</strain>
    </source>
</reference>
<evidence type="ECO:0000256" key="3">
    <source>
        <dbReference type="RuleBase" id="RU003322"/>
    </source>
</evidence>
<evidence type="ECO:0000313" key="5">
    <source>
        <dbReference type="Proteomes" id="UP000054937"/>
    </source>
</evidence>
<evidence type="ECO:0008006" key="6">
    <source>
        <dbReference type="Google" id="ProtNLM"/>
    </source>
</evidence>
<gene>
    <name evidence="4" type="ORF">PPERSA_11515</name>
</gene>
<comment type="caution">
    <text evidence="4">The sequence shown here is derived from an EMBL/GenBank/DDBJ whole genome shotgun (WGS) entry which is preliminary data.</text>
</comment>